<proteinExistence type="predicted"/>
<accession>F2UU83</accession>
<dbReference type="Proteomes" id="UP000243774">
    <property type="component" value="Unassembled WGS sequence"/>
</dbReference>
<organism evidence="1 2">
    <name type="scientific">Candidatus Parvarchaeum acidophilus ARMAN-5_'5-way FS'</name>
    <dbReference type="NCBI Taxonomy" id="994838"/>
    <lineage>
        <taxon>Archaea</taxon>
        <taxon>Candidatus Parvarchaeota</taxon>
        <taxon>Candidatus Parvarchaeum</taxon>
    </lineage>
</organism>
<dbReference type="Gene3D" id="3.40.630.30">
    <property type="match status" value="1"/>
</dbReference>
<evidence type="ECO:0000313" key="2">
    <source>
        <dbReference type="Proteomes" id="UP000243774"/>
    </source>
</evidence>
<dbReference type="EMBL" id="GL876964">
    <property type="protein sequence ID" value="EGD71894.1"/>
    <property type="molecule type" value="Genomic_DNA"/>
</dbReference>
<evidence type="ECO:0008006" key="3">
    <source>
        <dbReference type="Google" id="ProtNLM"/>
    </source>
</evidence>
<dbReference type="InterPro" id="IPR016181">
    <property type="entry name" value="Acyl_CoA_acyltransferase"/>
</dbReference>
<protein>
    <recommendedName>
        <fullName evidence="3">N-acetyltransferase domain-containing protein</fullName>
    </recommendedName>
</protein>
<reference evidence="1 2" key="1">
    <citation type="submission" date="2011-03" db="EMBL/GenBank/DDBJ databases">
        <title>A unique three-unit tRNA splicing endonuclease found in ultrasmall Archaea possesses broad substrate specificity.</title>
        <authorList>
            <person name="Fujishima K."/>
            <person name="Sugahara J."/>
            <person name="Miller C.S."/>
            <person name="Baker B.J."/>
            <person name="Di Giulio M."/>
            <person name="Tomita M."/>
            <person name="Banfield J.F."/>
            <person name="Kanai A."/>
        </authorList>
    </citation>
    <scope>NUCLEOTIDE SEQUENCE [LARGE SCALE GENOMIC DNA]</scope>
</reference>
<evidence type="ECO:0000313" key="1">
    <source>
        <dbReference type="EMBL" id="EGD71894.1"/>
    </source>
</evidence>
<sequence>METKDFIIRDVKLSDFDDIANMVFDRDNVVGINVADPVLGVDLADKELTKSYFFEKFSEVYKQVLNGNAIAAVAESDGKLVAFAHVMGGKWPGAPYIGELRRPIILKQYQDQLAGIQLIGYIKDKAKGKFEILSMMVSVDDSNILSKLEGTSTKNLGFIRWGLAPKFYKREGEYMPLVFLYCQV</sequence>
<gene>
    <name evidence="1" type="ORF">CSMARM5_0057</name>
</gene>
<dbReference type="HOGENOM" id="CLU_1465032_0_0_2"/>
<dbReference type="SUPFAM" id="SSF55729">
    <property type="entry name" value="Acyl-CoA N-acyltransferases (Nat)"/>
    <property type="match status" value="1"/>
</dbReference>
<name>F2UU83_PARA5</name>
<dbReference type="AlphaFoldDB" id="F2UU83"/>